<dbReference type="AlphaFoldDB" id="A0A382VGT5"/>
<gene>
    <name evidence="1" type="ORF">METZ01_LOCUS397962</name>
</gene>
<name>A0A382VGT5_9ZZZZ</name>
<accession>A0A382VGT5</accession>
<dbReference type="EMBL" id="UINC01151478">
    <property type="protein sequence ID" value="SVD45108.1"/>
    <property type="molecule type" value="Genomic_DNA"/>
</dbReference>
<proteinExistence type="predicted"/>
<evidence type="ECO:0000313" key="1">
    <source>
        <dbReference type="EMBL" id="SVD45108.1"/>
    </source>
</evidence>
<reference evidence="1" key="1">
    <citation type="submission" date="2018-05" db="EMBL/GenBank/DDBJ databases">
        <authorList>
            <person name="Lanie J.A."/>
            <person name="Ng W.-L."/>
            <person name="Kazmierczak K.M."/>
            <person name="Andrzejewski T.M."/>
            <person name="Davidsen T.M."/>
            <person name="Wayne K.J."/>
            <person name="Tettelin H."/>
            <person name="Glass J.I."/>
            <person name="Rusch D."/>
            <person name="Podicherti R."/>
            <person name="Tsui H.-C.T."/>
            <person name="Winkler M.E."/>
        </authorList>
    </citation>
    <scope>NUCLEOTIDE SEQUENCE</scope>
</reference>
<organism evidence="1">
    <name type="scientific">marine metagenome</name>
    <dbReference type="NCBI Taxonomy" id="408172"/>
    <lineage>
        <taxon>unclassified sequences</taxon>
        <taxon>metagenomes</taxon>
        <taxon>ecological metagenomes</taxon>
    </lineage>
</organism>
<protein>
    <submittedName>
        <fullName evidence="1">Uncharacterized protein</fullName>
    </submittedName>
</protein>
<sequence>VATVKRIIRPKLSLKNIKFKNPQFNVEWNEISDAKRGEQTTLDDFFNLGRTKWIALAKKGRMVKYSISQAKKIENTDAGNPKAFHKLLPIKQERSVKQIFEGVVELSIVANWSDGYKFLIGGNTRLTAMMNIFGEGYVWQFNVPDVLE</sequence>
<feature type="non-terminal residue" evidence="1">
    <location>
        <position position="1"/>
    </location>
</feature>